<dbReference type="AlphaFoldDB" id="A0A2T5J6Y8"/>
<feature type="region of interest" description="Disordered" evidence="1">
    <location>
        <begin position="123"/>
        <end position="145"/>
    </location>
</feature>
<proteinExistence type="predicted"/>
<feature type="region of interest" description="Disordered" evidence="1">
    <location>
        <begin position="284"/>
        <end position="304"/>
    </location>
</feature>
<organism evidence="3 4">
    <name type="scientific">Mucilaginibacter yixingensis</name>
    <dbReference type="NCBI Taxonomy" id="1295612"/>
    <lineage>
        <taxon>Bacteria</taxon>
        <taxon>Pseudomonadati</taxon>
        <taxon>Bacteroidota</taxon>
        <taxon>Sphingobacteriia</taxon>
        <taxon>Sphingobacteriales</taxon>
        <taxon>Sphingobacteriaceae</taxon>
        <taxon>Mucilaginibacter</taxon>
    </lineage>
</organism>
<accession>A0A2T5J6Y8</accession>
<feature type="chain" id="PRO_5015439996" description="YD repeat-containing protein" evidence="2">
    <location>
        <begin position="28"/>
        <end position="322"/>
    </location>
</feature>
<feature type="signal peptide" evidence="2">
    <location>
        <begin position="1"/>
        <end position="27"/>
    </location>
</feature>
<evidence type="ECO:0000256" key="2">
    <source>
        <dbReference type="SAM" id="SignalP"/>
    </source>
</evidence>
<keyword evidence="2" id="KW-0732">Signal</keyword>
<evidence type="ECO:0000256" key="1">
    <source>
        <dbReference type="SAM" id="MobiDB-lite"/>
    </source>
</evidence>
<reference evidence="3 4" key="1">
    <citation type="submission" date="2018-04" db="EMBL/GenBank/DDBJ databases">
        <title>Genomic Encyclopedia of Archaeal and Bacterial Type Strains, Phase II (KMG-II): from individual species to whole genera.</title>
        <authorList>
            <person name="Goeker M."/>
        </authorList>
    </citation>
    <scope>NUCLEOTIDE SEQUENCE [LARGE SCALE GENOMIC DNA]</scope>
    <source>
        <strain evidence="3 4">DSM 26809</strain>
    </source>
</reference>
<feature type="region of interest" description="Disordered" evidence="1">
    <location>
        <begin position="226"/>
        <end position="251"/>
    </location>
</feature>
<dbReference type="Proteomes" id="UP000244168">
    <property type="component" value="Unassembled WGS sequence"/>
</dbReference>
<name>A0A2T5J6Y8_9SPHI</name>
<gene>
    <name evidence="3" type="ORF">C8P68_10641</name>
</gene>
<dbReference type="EMBL" id="QAOQ01000006">
    <property type="protein sequence ID" value="PTQ94831.1"/>
    <property type="molecule type" value="Genomic_DNA"/>
</dbReference>
<protein>
    <recommendedName>
        <fullName evidence="5">YD repeat-containing protein</fullName>
    </recommendedName>
</protein>
<keyword evidence="4" id="KW-1185">Reference proteome</keyword>
<sequence>MNRTMRKWTKAALAAMLVAGAGFNVQAQNVQDGSVWAPAGTKVDGKLTEWGQGLAASNKTTLLNYTLANDDKNIYLVVKSTDQMNNRKILAGGITLSINTEGKKKEEDAYALTFPVINRENMRNSFGRRGNGGPGQGSSSTPDSSAIANMRTALDEAKDINIRGFKDIPDSVISIYNEYSIKAAVSYDDSGNFIYELSVPLKLMGLKVGDTKQLAYNLKVNGVQFNRNRENRDNNGGGQGGGRGGFGGGGNGGGGNGGGGNGGGGFGGGGGGGGRGFGGGGGGRGFGGGGGGRGGFGGGGATMADMFNPTDFWGKYTLAKKQ</sequence>
<feature type="compositionally biased region" description="Gly residues" evidence="1">
    <location>
        <begin position="284"/>
        <end position="301"/>
    </location>
</feature>
<evidence type="ECO:0000313" key="4">
    <source>
        <dbReference type="Proteomes" id="UP000244168"/>
    </source>
</evidence>
<feature type="compositionally biased region" description="Gly residues" evidence="1">
    <location>
        <begin position="235"/>
        <end position="251"/>
    </location>
</feature>
<evidence type="ECO:0000313" key="3">
    <source>
        <dbReference type="EMBL" id="PTQ94831.1"/>
    </source>
</evidence>
<evidence type="ECO:0008006" key="5">
    <source>
        <dbReference type="Google" id="ProtNLM"/>
    </source>
</evidence>
<comment type="caution">
    <text evidence="3">The sequence shown here is derived from an EMBL/GenBank/DDBJ whole genome shotgun (WGS) entry which is preliminary data.</text>
</comment>
<dbReference type="RefSeq" id="WP_211309839.1">
    <property type="nucleotide sequence ID" value="NZ_CP160205.1"/>
</dbReference>